<evidence type="ECO:0000313" key="30">
    <source>
        <dbReference type="Proteomes" id="UP000596902"/>
    </source>
</evidence>
<reference evidence="29" key="1">
    <citation type="submission" date="2020-01" db="EMBL/GenBank/DDBJ databases">
        <authorList>
            <person name="Feng Z.H.Z."/>
        </authorList>
    </citation>
    <scope>NUCLEOTIDE SEQUENCE</scope>
    <source>
        <strain evidence="29">CBS107.38</strain>
    </source>
</reference>
<keyword evidence="30" id="KW-1185">Reference proteome</keyword>
<evidence type="ECO:0000256" key="10">
    <source>
        <dbReference type="ARBA" id="ARBA00022729"/>
    </source>
</evidence>
<evidence type="ECO:0000256" key="6">
    <source>
        <dbReference type="ARBA" id="ARBA00022443"/>
    </source>
</evidence>
<evidence type="ECO:0000256" key="21">
    <source>
        <dbReference type="ARBA" id="ARBA00034535"/>
    </source>
</evidence>
<dbReference type="SMART" id="SM00212">
    <property type="entry name" value="UBCc"/>
    <property type="match status" value="1"/>
</dbReference>
<dbReference type="FunFam" id="3.10.110.10:FF:000072">
    <property type="entry name" value="Ubiquitin-conjugating enzyme E2 W"/>
    <property type="match status" value="1"/>
</dbReference>
<dbReference type="CDD" id="cd23808">
    <property type="entry name" value="UBCc_UBE2W"/>
    <property type="match status" value="1"/>
</dbReference>
<dbReference type="InterPro" id="IPR036028">
    <property type="entry name" value="SH3-like_dom_sf"/>
</dbReference>
<evidence type="ECO:0000256" key="13">
    <source>
        <dbReference type="ARBA" id="ARBA00022927"/>
    </source>
</evidence>
<keyword evidence="18" id="KW-0326">Glycosidase</keyword>
<evidence type="ECO:0000256" key="24">
    <source>
        <dbReference type="PROSITE-ProRule" id="PRU10133"/>
    </source>
</evidence>
<evidence type="ECO:0000256" key="18">
    <source>
        <dbReference type="ARBA" id="ARBA00023295"/>
    </source>
</evidence>
<dbReference type="Proteomes" id="UP000596902">
    <property type="component" value="Unassembled WGS sequence"/>
</dbReference>
<feature type="active site" description="Glycyl thioester intermediate" evidence="24">
    <location>
        <position position="1151"/>
    </location>
</feature>
<evidence type="ECO:0000256" key="17">
    <source>
        <dbReference type="ARBA" id="ARBA00023140"/>
    </source>
</evidence>
<dbReference type="GO" id="GO:0005778">
    <property type="term" value="C:peroxisomal membrane"/>
    <property type="evidence" value="ECO:0007669"/>
    <property type="project" value="UniProtKB-SubCell"/>
</dbReference>
<dbReference type="GO" id="GO:0042973">
    <property type="term" value="F:glucan endo-1,3-beta-D-glucosidase activity"/>
    <property type="evidence" value="ECO:0007669"/>
    <property type="project" value="UniProtKB-EC"/>
</dbReference>
<dbReference type="Gene3D" id="3.10.110.10">
    <property type="entry name" value="Ubiquitin Conjugating Enzyme"/>
    <property type="match status" value="1"/>
</dbReference>
<evidence type="ECO:0000256" key="11">
    <source>
        <dbReference type="ARBA" id="ARBA00022786"/>
    </source>
</evidence>
<evidence type="ECO:0000259" key="27">
    <source>
        <dbReference type="PROSITE" id="PS50002"/>
    </source>
</evidence>
<comment type="similarity">
    <text evidence="3">Belongs to the peroxin-13 family.</text>
</comment>
<evidence type="ECO:0000256" key="16">
    <source>
        <dbReference type="ARBA" id="ARBA00023136"/>
    </source>
</evidence>
<dbReference type="InterPro" id="IPR000608">
    <property type="entry name" value="UBC"/>
</dbReference>
<dbReference type="InterPro" id="IPR007223">
    <property type="entry name" value="Peroxin-13_N"/>
</dbReference>
<proteinExistence type="inferred from homology"/>
<keyword evidence="17" id="KW-0576">Peroxisome</keyword>
<gene>
    <name evidence="29" type="ORF">GT037_010588</name>
</gene>
<evidence type="ECO:0000256" key="2">
    <source>
        <dbReference type="ARBA" id="ARBA00004549"/>
    </source>
</evidence>
<evidence type="ECO:0000256" key="9">
    <source>
        <dbReference type="ARBA" id="ARBA00022692"/>
    </source>
</evidence>
<dbReference type="Pfam" id="PF10287">
    <property type="entry name" value="YJL171C_Tos1_C"/>
    <property type="match status" value="1"/>
</dbReference>
<evidence type="ECO:0000256" key="12">
    <source>
        <dbReference type="ARBA" id="ARBA00022801"/>
    </source>
</evidence>
<evidence type="ECO:0000256" key="8">
    <source>
        <dbReference type="ARBA" id="ARBA00022679"/>
    </source>
</evidence>
<dbReference type="CDD" id="cd11771">
    <property type="entry name" value="SH3_Pex13p_fungal"/>
    <property type="match status" value="1"/>
</dbReference>
<evidence type="ECO:0000256" key="7">
    <source>
        <dbReference type="ARBA" id="ARBA00022448"/>
    </source>
</evidence>
<comment type="similarity">
    <text evidence="4">Belongs to the PGA52 family.</text>
</comment>
<dbReference type="Pfam" id="PF00179">
    <property type="entry name" value="UQ_con"/>
    <property type="match status" value="1"/>
</dbReference>
<keyword evidence="9" id="KW-0812">Transmembrane</keyword>
<evidence type="ECO:0000256" key="3">
    <source>
        <dbReference type="ARBA" id="ARBA00006033"/>
    </source>
</evidence>
<keyword evidence="12" id="KW-0378">Hydrolase</keyword>
<dbReference type="PROSITE" id="PS50002">
    <property type="entry name" value="SH3"/>
    <property type="match status" value="1"/>
</dbReference>
<evidence type="ECO:0000256" key="25">
    <source>
        <dbReference type="SAM" id="MobiDB-lite"/>
    </source>
</evidence>
<evidence type="ECO:0000256" key="5">
    <source>
        <dbReference type="ARBA" id="ARBA00012780"/>
    </source>
</evidence>
<dbReference type="SUPFAM" id="SSF54495">
    <property type="entry name" value="UBC-like"/>
    <property type="match status" value="1"/>
</dbReference>
<feature type="compositionally biased region" description="Low complexity" evidence="25">
    <location>
        <begin position="547"/>
        <end position="576"/>
    </location>
</feature>
<keyword evidence="13" id="KW-0653">Protein transport</keyword>
<dbReference type="FunFam" id="2.30.30.40:FF:000128">
    <property type="entry name" value="Peroxisomal membrane protein (Pex13)"/>
    <property type="match status" value="1"/>
</dbReference>
<dbReference type="InterPro" id="IPR023313">
    <property type="entry name" value="UBQ-conjugating_AS"/>
</dbReference>
<evidence type="ECO:0000256" key="1">
    <source>
        <dbReference type="ARBA" id="ARBA00000382"/>
    </source>
</evidence>
<dbReference type="Pfam" id="PF10290">
    <property type="entry name" value="YJL171C_Tos1_N"/>
    <property type="match status" value="1"/>
</dbReference>
<keyword evidence="14" id="KW-1133">Transmembrane helix</keyword>
<keyword evidence="15" id="KW-0811">Translocation</keyword>
<dbReference type="PANTHER" id="PTHR31737">
    <property type="entry name" value="PROTEIN TOS1"/>
    <property type="match status" value="1"/>
</dbReference>
<dbReference type="AlphaFoldDB" id="A0A8H7ATZ2"/>
<evidence type="ECO:0000256" key="26">
    <source>
        <dbReference type="SAM" id="SignalP"/>
    </source>
</evidence>
<comment type="subunit">
    <text evidence="22">Interacts (via SH3 domain) with PEX14 (via SH3-binding motif); forming the PEX13-PEX14 docking complex.</text>
</comment>
<feature type="compositionally biased region" description="Basic and acidic residues" evidence="25">
    <location>
        <begin position="930"/>
        <end position="941"/>
    </location>
</feature>
<evidence type="ECO:0000256" key="19">
    <source>
        <dbReference type="ARBA" id="ARBA00023316"/>
    </source>
</evidence>
<evidence type="ECO:0000259" key="28">
    <source>
        <dbReference type="PROSITE" id="PS50127"/>
    </source>
</evidence>
<dbReference type="GeneID" id="62208813"/>
<dbReference type="PROSITE" id="PS50127">
    <property type="entry name" value="UBC_2"/>
    <property type="match status" value="1"/>
</dbReference>
<protein>
    <recommendedName>
        <fullName evidence="21">Peroxisomal membrane protein PEX13</fullName>
        <ecNumber evidence="5">3.2.1.39</ecNumber>
    </recommendedName>
    <alternativeName>
        <fullName evidence="20">Peroxin-13</fullName>
    </alternativeName>
</protein>
<evidence type="ECO:0000256" key="23">
    <source>
        <dbReference type="PROSITE-ProRule" id="PRU00192"/>
    </source>
</evidence>
<dbReference type="EC" id="3.2.1.39" evidence="5"/>
<dbReference type="Pfam" id="PF00018">
    <property type="entry name" value="SH3_1"/>
    <property type="match status" value="1"/>
</dbReference>
<dbReference type="Pfam" id="PF04088">
    <property type="entry name" value="Peroxin-13_N"/>
    <property type="match status" value="1"/>
</dbReference>
<keyword evidence="16" id="KW-0472">Membrane</keyword>
<sequence length="1212" mass="132117">MKHTILSAVFLIPFACGKTSSELCRGTAELSSDGNYQPGAYNQTTIVDPKTGTCGHERVAYPSTGELTPLFGQVSMHLRGPMNVSQLAVYQLPDEVHTMQKRTTVPFYNRRRALEQRETPVISDTTATPTQSSSPCWLNRLNKWTYSTTIGCTPATVTSTVTVKAACSSISISQAAPNTTYIGPPLSCMTASAAASIADPASSASNCTCGNDRVDDPIFQRPNGQVYVSPTSVLKPTSFSTQNTSPVFQRPNGQPYDIPAPLPSSMVKRQVADWSRVAYYTSTAPAQATGLSFMANLGDPQKSGTFDYAFGNSLSYVTPRGDKVAAESLPFNGMLQTSEIEIIVLSDKECDAYCPYWRPNATSHYGWSGSSKAFFIEFQMDHYPNLGTDQGMLSGAPAYWFLNAAIPRILQYGSDRNNIPCSCWSTGCGEFDAFELLSNGAERAKSTIHRQGNLEGGDSNYFRRPVGQTMKFAVVWHYPHITALVLDDKFDFSQSMSDDAMKKLVAYDPDSWVHSLRGRRTVDKMSAPSPPKPWETSNGATSASVGLTGSNSTTTPTSTTTSSSAPPLPSVPDSLSTVANRNASNYSGMNNRYGSPYSSGYGGMSSYSSPYSTMGGGYGSMYGGMGGMGGMYGGMGGMGMGMGGMYGGMGGMPGDPNSSLTQSFSQSTAATFQLIENIVGAFGGFAQMLQSTYMATHSSFFAMVSVAEQFGNLRQTLGSVLGIYTIMRWIRTAIAKLTGRPLPADATALTPASFAAFNGRMPDGSPAPAKPSKKPFFVFMLAVFGLPYLMGKLIKALARSQEAEEQRKMLENPQAGQPLDPNKLEFCRALYDFTPNANMQGMDLSVKKGDMVAVLSKSDPMGNASEWWKCRSRDGRMGYLPGIYLETIQRKTPAQITSGSQSGSPAGSRTQTMTNSSDSSRTATMTAAKVPEKVGPKVESKAGDMGVESFQKGAFYSQSTRNHDVVAVNQVPRKRHCVCSRLYTRAGLKEERYCTTQDVRVETVRQGAVKGIDSLSSVVFGRISSYPPRIPPNSRVHVPKSTHNSRPQRRIQGMTMDTATQDKMIRLLTTRTQMHEKLPPGITLIQADDFQTWLVDIQVMDDNPLYQGETYRLKFSFTPQYPIEAPEVVFVRTPTHPIPWHPHIYSNGIICLDLLDRSGWSPVHNVESVCVSLQSMLTSNTKKERPQGDENFVRYNTQRPRDISFVFHDEKV</sequence>
<feature type="signal peptide" evidence="26">
    <location>
        <begin position="1"/>
        <end position="17"/>
    </location>
</feature>
<feature type="domain" description="SH3" evidence="27">
    <location>
        <begin position="822"/>
        <end position="890"/>
    </location>
</feature>
<name>A0A8H7ATZ2_9PLEO</name>
<dbReference type="EMBL" id="JAAABM010000023">
    <property type="protein sequence ID" value="KAF7671263.1"/>
    <property type="molecule type" value="Genomic_DNA"/>
</dbReference>
<dbReference type="GO" id="GO:0009277">
    <property type="term" value="C:fungal-type cell wall"/>
    <property type="evidence" value="ECO:0007669"/>
    <property type="project" value="TreeGrafter"/>
</dbReference>
<dbReference type="InterPro" id="IPR001452">
    <property type="entry name" value="SH3_domain"/>
</dbReference>
<feature type="compositionally biased region" description="Polar residues" evidence="25">
    <location>
        <begin position="894"/>
        <end position="925"/>
    </location>
</feature>
<dbReference type="GO" id="GO:0016560">
    <property type="term" value="P:protein import into peroxisome matrix, docking"/>
    <property type="evidence" value="ECO:0007669"/>
    <property type="project" value="InterPro"/>
</dbReference>
<dbReference type="PANTHER" id="PTHR31737:SF2">
    <property type="entry name" value="PROTEIN TOS1"/>
    <property type="match status" value="1"/>
</dbReference>
<evidence type="ECO:0000256" key="14">
    <source>
        <dbReference type="ARBA" id="ARBA00022989"/>
    </source>
</evidence>
<comment type="subcellular location">
    <subcellularLocation>
        <location evidence="2">Peroxisome membrane</location>
        <topology evidence="2">Single-pass membrane protein</topology>
    </subcellularLocation>
</comment>
<feature type="compositionally biased region" description="Polar residues" evidence="25">
    <location>
        <begin position="535"/>
        <end position="545"/>
    </location>
</feature>
<dbReference type="SUPFAM" id="SSF50044">
    <property type="entry name" value="SH3-domain"/>
    <property type="match status" value="1"/>
</dbReference>
<dbReference type="InterPro" id="IPR018807">
    <property type="entry name" value="YJL171C/Tos1_N"/>
</dbReference>
<dbReference type="Gene3D" id="2.30.30.40">
    <property type="entry name" value="SH3 Domains"/>
    <property type="match status" value="1"/>
</dbReference>
<accession>A0A8H7ATZ2</accession>
<dbReference type="InterPro" id="IPR018805">
    <property type="entry name" value="YJL171C/Tos1_C"/>
</dbReference>
<comment type="catalytic activity">
    <reaction evidence="1">
        <text>Hydrolysis of (1-&gt;3)-beta-D-glucosidic linkages in (1-&gt;3)-beta-D-glucans.</text>
        <dbReference type="EC" id="3.2.1.39"/>
    </reaction>
</comment>
<dbReference type="SMART" id="SM00326">
    <property type="entry name" value="SH3"/>
    <property type="match status" value="1"/>
</dbReference>
<keyword evidence="10 26" id="KW-0732">Signal</keyword>
<evidence type="ECO:0000256" key="20">
    <source>
        <dbReference type="ARBA" id="ARBA00029693"/>
    </source>
</evidence>
<keyword evidence="8" id="KW-0808">Transferase</keyword>
<evidence type="ECO:0000256" key="22">
    <source>
        <dbReference type="ARBA" id="ARBA00065871"/>
    </source>
</evidence>
<feature type="chain" id="PRO_5034332117" description="Peroxisomal membrane protein PEX13" evidence="26">
    <location>
        <begin position="18"/>
        <end position="1212"/>
    </location>
</feature>
<keyword evidence="6 23" id="KW-0728">SH3 domain</keyword>
<feature type="domain" description="UBC core" evidence="28">
    <location>
        <begin position="1062"/>
        <end position="1212"/>
    </location>
</feature>
<keyword evidence="7" id="KW-0813">Transport</keyword>
<keyword evidence="11" id="KW-0833">Ubl conjugation pathway</keyword>
<feature type="region of interest" description="Disordered" evidence="25">
    <location>
        <begin position="521"/>
        <end position="576"/>
    </location>
</feature>
<evidence type="ECO:0000313" key="29">
    <source>
        <dbReference type="EMBL" id="KAF7671263.1"/>
    </source>
</evidence>
<keyword evidence="19" id="KW-0961">Cell wall biogenesis/degradation</keyword>
<evidence type="ECO:0000256" key="15">
    <source>
        <dbReference type="ARBA" id="ARBA00023010"/>
    </source>
</evidence>
<dbReference type="RefSeq" id="XP_038781639.1">
    <property type="nucleotide sequence ID" value="XM_038935635.1"/>
</dbReference>
<evidence type="ECO:0000256" key="4">
    <source>
        <dbReference type="ARBA" id="ARBA00006055"/>
    </source>
</evidence>
<feature type="region of interest" description="Disordered" evidence="25">
    <location>
        <begin position="894"/>
        <end position="941"/>
    </location>
</feature>
<dbReference type="GO" id="GO:0016740">
    <property type="term" value="F:transferase activity"/>
    <property type="evidence" value="ECO:0007669"/>
    <property type="project" value="UniProtKB-KW"/>
</dbReference>
<dbReference type="PROSITE" id="PS00183">
    <property type="entry name" value="UBC_1"/>
    <property type="match status" value="1"/>
</dbReference>
<reference evidence="29" key="2">
    <citation type="submission" date="2020-08" db="EMBL/GenBank/DDBJ databases">
        <title>Draft Genome Sequence of Cumin Blight Pathogen Alternaria burnsii.</title>
        <authorList>
            <person name="Feng Z."/>
        </authorList>
    </citation>
    <scope>NUCLEOTIDE SEQUENCE</scope>
    <source>
        <strain evidence="29">CBS107.38</strain>
    </source>
</reference>
<comment type="caution">
    <text evidence="29">The sequence shown here is derived from an EMBL/GenBank/DDBJ whole genome shotgun (WGS) entry which is preliminary data.</text>
</comment>
<dbReference type="GO" id="GO:0071555">
    <property type="term" value="P:cell wall organization"/>
    <property type="evidence" value="ECO:0007669"/>
    <property type="project" value="UniProtKB-KW"/>
</dbReference>
<organism evidence="29 30">
    <name type="scientific">Alternaria burnsii</name>
    <dbReference type="NCBI Taxonomy" id="1187904"/>
    <lineage>
        <taxon>Eukaryota</taxon>
        <taxon>Fungi</taxon>
        <taxon>Dikarya</taxon>
        <taxon>Ascomycota</taxon>
        <taxon>Pezizomycotina</taxon>
        <taxon>Dothideomycetes</taxon>
        <taxon>Pleosporomycetidae</taxon>
        <taxon>Pleosporales</taxon>
        <taxon>Pleosporineae</taxon>
        <taxon>Pleosporaceae</taxon>
        <taxon>Alternaria</taxon>
        <taxon>Alternaria sect. Alternaria</taxon>
    </lineage>
</organism>
<dbReference type="InterPro" id="IPR016135">
    <property type="entry name" value="UBQ-conjugating_enzyme/RWD"/>
</dbReference>